<accession>A0A852TKS6</accession>
<evidence type="ECO:0000259" key="1">
    <source>
        <dbReference type="Pfam" id="PF10057"/>
    </source>
</evidence>
<sequence>MTDQKKEEYISSYISKLLRKKFGRGPQSCQTTVSKNYLVTYIRGFLSPMEDILLEYGQNKYVDYARNVIITHLLDEIKGVVQVTLDVEVVEYYHDWNLPNNSGVLMFVLDTDSGREYRTDVDIQRVELEVERISFMVEKVPDKINIYPISPSIYLIERSGILIQIEKALIEKGFENELKFTKDELEKKYFHRDGRFEDIFDKSVMDIFIDWNFKEDKSMMAIILRS</sequence>
<reference evidence="3" key="1">
    <citation type="submission" date="2020-07" db="EMBL/GenBank/DDBJ databases">
        <authorList>
            <person name="Partida-Martinez L."/>
            <person name="Huntemann M."/>
            <person name="Clum A."/>
            <person name="Wang J."/>
            <person name="Palaniappan K."/>
            <person name="Ritter S."/>
            <person name="Chen I.-M."/>
            <person name="Stamatis D."/>
            <person name="Reddy T."/>
            <person name="O'Malley R."/>
            <person name="Daum C."/>
            <person name="Shapiro N."/>
            <person name="Ivanova N."/>
            <person name="Kyrpides N."/>
            <person name="Woyke T."/>
        </authorList>
    </citation>
    <scope>NUCLEOTIDE SEQUENCE [LARGE SCALE GENOMIC DNA]</scope>
    <source>
        <strain evidence="3">AT2.8</strain>
    </source>
</reference>
<gene>
    <name evidence="2" type="ORF">F4694_005641</name>
</gene>
<dbReference type="InterPro" id="IPR018745">
    <property type="entry name" value="MpsC"/>
</dbReference>
<reference evidence="3" key="2">
    <citation type="submission" date="2020-08" db="EMBL/GenBank/DDBJ databases">
        <title>The Agave Microbiome: Exploring the role of microbial communities in plant adaptations to desert environments.</title>
        <authorList>
            <person name="Partida-Martinez L.P."/>
        </authorList>
    </citation>
    <scope>NUCLEOTIDE SEQUENCE [LARGE SCALE GENOMIC DNA]</scope>
    <source>
        <strain evidence="3">AT2.8</strain>
    </source>
</reference>
<proteinExistence type="predicted"/>
<feature type="domain" description="Na+-translocating membrane potential-generating system MpsC" evidence="1">
    <location>
        <begin position="137"/>
        <end position="225"/>
    </location>
</feature>
<protein>
    <submittedName>
        <fullName evidence="2">Uncharacterized protein YbcI</fullName>
    </submittedName>
</protein>
<evidence type="ECO:0000313" key="2">
    <source>
        <dbReference type="EMBL" id="NYE08785.1"/>
    </source>
</evidence>
<comment type="caution">
    <text evidence="2">The sequence shown here is derived from an EMBL/GenBank/DDBJ whole genome shotgun (WGS) entry which is preliminary data.</text>
</comment>
<dbReference type="AlphaFoldDB" id="A0A852TKS6"/>
<evidence type="ECO:0000313" key="3">
    <source>
        <dbReference type="Proteomes" id="UP000548423"/>
    </source>
</evidence>
<feature type="domain" description="Na+-translocating membrane potential-generating system MpsC" evidence="1">
    <location>
        <begin position="3"/>
        <end position="110"/>
    </location>
</feature>
<name>A0A852TKS6_9BACI</name>
<organism evidence="2 3">
    <name type="scientific">Neobacillus niacini</name>
    <dbReference type="NCBI Taxonomy" id="86668"/>
    <lineage>
        <taxon>Bacteria</taxon>
        <taxon>Bacillati</taxon>
        <taxon>Bacillota</taxon>
        <taxon>Bacilli</taxon>
        <taxon>Bacillales</taxon>
        <taxon>Bacillaceae</taxon>
        <taxon>Neobacillus</taxon>
    </lineage>
</organism>
<dbReference type="EMBL" id="JACCBX010000016">
    <property type="protein sequence ID" value="NYE08785.1"/>
    <property type="molecule type" value="Genomic_DNA"/>
</dbReference>
<dbReference type="Proteomes" id="UP000548423">
    <property type="component" value="Unassembled WGS sequence"/>
</dbReference>
<dbReference type="Pfam" id="PF10057">
    <property type="entry name" value="MpsC"/>
    <property type="match status" value="2"/>
</dbReference>